<evidence type="ECO:0000256" key="5">
    <source>
        <dbReference type="ARBA" id="ARBA00022840"/>
    </source>
</evidence>
<dbReference type="RefSeq" id="WP_092286758.1">
    <property type="nucleotide sequence ID" value="NZ_FOPJ01000014.1"/>
</dbReference>
<dbReference type="GO" id="GO:0005524">
    <property type="term" value="F:ATP binding"/>
    <property type="evidence" value="ECO:0007669"/>
    <property type="project" value="UniProtKB-KW"/>
</dbReference>
<keyword evidence="6 12" id="KW-0521">NADP</keyword>
<comment type="cofactor">
    <cofactor evidence="12">
        <name>Mg(2+)</name>
        <dbReference type="ChEBI" id="CHEBI:18420"/>
    </cofactor>
</comment>
<dbReference type="InterPro" id="IPR004443">
    <property type="entry name" value="YjeF_N_dom"/>
</dbReference>
<dbReference type="OrthoDB" id="9806925at2"/>
<comment type="catalytic activity">
    <reaction evidence="11 12">
        <text>(6S)-NADPHX + ADP = AMP + phosphate + NADPH + H(+)</text>
        <dbReference type="Rhea" id="RHEA:32235"/>
        <dbReference type="ChEBI" id="CHEBI:15378"/>
        <dbReference type="ChEBI" id="CHEBI:43474"/>
        <dbReference type="ChEBI" id="CHEBI:57783"/>
        <dbReference type="ChEBI" id="CHEBI:64076"/>
        <dbReference type="ChEBI" id="CHEBI:456215"/>
        <dbReference type="ChEBI" id="CHEBI:456216"/>
        <dbReference type="EC" id="4.2.1.136"/>
    </reaction>
</comment>
<evidence type="ECO:0000259" key="14">
    <source>
        <dbReference type="PROSITE" id="PS51383"/>
    </source>
</evidence>
<dbReference type="Gene3D" id="3.40.1190.20">
    <property type="match status" value="1"/>
</dbReference>
<proteinExistence type="inferred from homology"/>
<evidence type="ECO:0000256" key="11">
    <source>
        <dbReference type="ARBA" id="ARBA00049209"/>
    </source>
</evidence>
<dbReference type="GO" id="GO:0052856">
    <property type="term" value="F:NAD(P)HX epimerase activity"/>
    <property type="evidence" value="ECO:0007669"/>
    <property type="project" value="TreeGrafter"/>
</dbReference>
<sequence length="650" mass="69560">MARPCYNVEQIREVEKDLLDRQRKPDELMIVASRAVATISAQILEKMWRPYTGSGSTILVLAGAGGNGGDALYAGALMAKNLERAEVIGVLTDDRQRVHAPALKAFKEAGCRVWDPKFKAEDLMERFPFDLIIDGMLGIGGKGALRGRAKEWAKQVNIFAADPKHHAKVIAVDIPSGIDTDTGNAGAEPATLSEIKKLGCGWKKPSPYEGDFISADYTISFGGPKRANAVNPHCGRVIVTQLHLDIDAYTPPQDDIWEMQFELRRRFDPVRQVHLLQINPWKSGDIGLRVNEGEILEPSATANKYSGGVVAIHAGSQAYPGAAVLACGGAVHATSSMVRYVGPHSEGVIARYPEVVVAPDFDSCGSVQARVVGPGSFDADGRIPDFEKILLAPETVVIDADALTALAKDEQLRRLLQERQGQGVLTPHDGEFLRLLEGFGIDINPGADRIGAAQALAAATGCAVVVKGRVTLLAAPPSRKDSLWNTKPYVVGVDVGHSWLATPGSGDVFAGMLGAFVARRQWNGEPVDYLAATERVIAMHAIAGRLAAQTPFGQGPIAASEIIKHIQSAAALTSIQPVRRGLGMALEGITAVGLTPDGPEDETGIDSGGNLEEKLTPEQFQKLKKLTATDSLERLLAELGLSLRDLQEDE</sequence>
<evidence type="ECO:0000256" key="3">
    <source>
        <dbReference type="ARBA" id="ARBA00009524"/>
    </source>
</evidence>
<reference evidence="16 17" key="1">
    <citation type="submission" date="2016-10" db="EMBL/GenBank/DDBJ databases">
        <authorList>
            <person name="de Groot N.N."/>
        </authorList>
    </citation>
    <scope>NUCLEOTIDE SEQUENCE [LARGE SCALE GENOMIC DNA]</scope>
    <source>
        <strain>J11</strain>
        <strain evidence="17">PG 39</strain>
    </source>
</reference>
<evidence type="ECO:0000256" key="6">
    <source>
        <dbReference type="ARBA" id="ARBA00022857"/>
    </source>
</evidence>
<comment type="catalytic activity">
    <reaction evidence="10 12">
        <text>(6S)-NADHX + ADP = AMP + phosphate + NADH + H(+)</text>
        <dbReference type="Rhea" id="RHEA:32223"/>
        <dbReference type="ChEBI" id="CHEBI:15378"/>
        <dbReference type="ChEBI" id="CHEBI:43474"/>
        <dbReference type="ChEBI" id="CHEBI:57945"/>
        <dbReference type="ChEBI" id="CHEBI:64074"/>
        <dbReference type="ChEBI" id="CHEBI:456215"/>
        <dbReference type="ChEBI" id="CHEBI:456216"/>
        <dbReference type="EC" id="4.2.1.136"/>
    </reaction>
</comment>
<feature type="binding site" evidence="12">
    <location>
        <position position="375"/>
    </location>
    <ligand>
        <name>(6S)-NADPHX</name>
        <dbReference type="ChEBI" id="CHEBI:64076"/>
    </ligand>
</feature>
<comment type="similarity">
    <text evidence="12">Belongs to the NnrD/CARKD family.</text>
</comment>
<organism evidence="16 17">
    <name type="scientific">Corynebacterium spheniscorum</name>
    <dbReference type="NCBI Taxonomy" id="185761"/>
    <lineage>
        <taxon>Bacteria</taxon>
        <taxon>Bacillati</taxon>
        <taxon>Actinomycetota</taxon>
        <taxon>Actinomycetes</taxon>
        <taxon>Mycobacteriales</taxon>
        <taxon>Corynebacteriaceae</taxon>
        <taxon>Corynebacterium</taxon>
    </lineage>
</organism>
<dbReference type="Pfam" id="PF03853">
    <property type="entry name" value="YjeF_N"/>
    <property type="match status" value="1"/>
</dbReference>
<comment type="function">
    <text evidence="12">Catalyzes the dehydration of the S-form of NAD(P)HX at the expense of ADP, which is converted to AMP. Together with NAD(P)HX epimerase, which catalyzes the epimerization of the S- and R-forms, the enzyme allows the repair of both epimers of NAD(P)HX, a damaged form of NAD(P)H that is a result of enzymatic or heat-dependent hydration.</text>
</comment>
<dbReference type="EMBL" id="FOPJ01000014">
    <property type="protein sequence ID" value="SFG77273.1"/>
    <property type="molecule type" value="Genomic_DNA"/>
</dbReference>
<evidence type="ECO:0000256" key="4">
    <source>
        <dbReference type="ARBA" id="ARBA00022741"/>
    </source>
</evidence>
<comment type="cofactor">
    <cofactor evidence="1">
        <name>K(+)</name>
        <dbReference type="ChEBI" id="CHEBI:29103"/>
    </cofactor>
</comment>
<dbReference type="GO" id="GO:0052855">
    <property type="term" value="F:ADP-dependent NAD(P)H-hydrate dehydratase activity"/>
    <property type="evidence" value="ECO:0007669"/>
    <property type="project" value="UniProtKB-UniRule"/>
</dbReference>
<evidence type="ECO:0000256" key="2">
    <source>
        <dbReference type="ARBA" id="ARBA00006001"/>
    </source>
</evidence>
<evidence type="ECO:0000256" key="9">
    <source>
        <dbReference type="ARBA" id="ARBA00025153"/>
    </source>
</evidence>
<dbReference type="InterPro" id="IPR036652">
    <property type="entry name" value="YjeF_N_dom_sf"/>
</dbReference>
<keyword evidence="5 12" id="KW-0067">ATP-binding</keyword>
<dbReference type="EC" id="4.2.1.136" evidence="12"/>
<feature type="binding site" evidence="12">
    <location>
        <begin position="467"/>
        <end position="471"/>
    </location>
    <ligand>
        <name>AMP</name>
        <dbReference type="ChEBI" id="CHEBI:456215"/>
    </ligand>
</feature>
<dbReference type="PANTHER" id="PTHR12592:SF0">
    <property type="entry name" value="ATP-DEPENDENT (S)-NAD(P)H-HYDRATE DEHYDRATASE"/>
    <property type="match status" value="1"/>
</dbReference>
<feature type="region of interest" description="Disordered" evidence="13">
    <location>
        <begin position="593"/>
        <end position="612"/>
    </location>
</feature>
<dbReference type="SUPFAM" id="SSF53613">
    <property type="entry name" value="Ribokinase-like"/>
    <property type="match status" value="1"/>
</dbReference>
<dbReference type="CDD" id="cd01171">
    <property type="entry name" value="YXKO-related"/>
    <property type="match status" value="1"/>
</dbReference>
<comment type="similarity">
    <text evidence="3">In the C-terminal section; belongs to the NnrD/CARKD family.</text>
</comment>
<dbReference type="Gene3D" id="3.40.50.10260">
    <property type="entry name" value="YjeF N-terminal domain"/>
    <property type="match status" value="1"/>
</dbReference>
<evidence type="ECO:0000256" key="8">
    <source>
        <dbReference type="ARBA" id="ARBA00023239"/>
    </source>
</evidence>
<feature type="domain" description="YjeF N-terminal" evidence="15">
    <location>
        <begin position="11"/>
        <end position="250"/>
    </location>
</feature>
<evidence type="ECO:0000259" key="15">
    <source>
        <dbReference type="PROSITE" id="PS51385"/>
    </source>
</evidence>
<evidence type="ECO:0000256" key="7">
    <source>
        <dbReference type="ARBA" id="ARBA00023027"/>
    </source>
</evidence>
<comment type="function">
    <text evidence="9">Bifunctional enzyme that catalyzes the epimerization of the S- and R-forms of NAD(P)HX and the dehydration of the S-form of NAD(P)HX at the expense of ADP, which is converted to AMP. This allows the repair of both epimers of NAD(P)HX, a damaged form of NAD(P)H that is a result of enzymatic or heat-dependent hydration.</text>
</comment>
<feature type="binding site" evidence="12">
    <location>
        <position position="506"/>
    </location>
    <ligand>
        <name>AMP</name>
        <dbReference type="ChEBI" id="CHEBI:456215"/>
    </ligand>
</feature>
<comment type="subunit">
    <text evidence="12">Homotetramer.</text>
</comment>
<dbReference type="PROSITE" id="PS51383">
    <property type="entry name" value="YJEF_C_3"/>
    <property type="match status" value="1"/>
</dbReference>
<dbReference type="Proteomes" id="UP000199065">
    <property type="component" value="Unassembled WGS sequence"/>
</dbReference>
<dbReference type="InterPro" id="IPR000631">
    <property type="entry name" value="CARKD"/>
</dbReference>
<keyword evidence="4 12" id="KW-0547">Nucleotide-binding</keyword>
<keyword evidence="8 12" id="KW-0456">Lyase</keyword>
<keyword evidence="7 12" id="KW-0520">NAD</keyword>
<gene>
    <name evidence="12" type="primary">nnrD</name>
    <name evidence="16" type="ORF">SAMN05660282_01903</name>
</gene>
<evidence type="ECO:0000256" key="12">
    <source>
        <dbReference type="HAMAP-Rule" id="MF_01965"/>
    </source>
</evidence>
<feature type="binding site" evidence="12">
    <location>
        <position position="322"/>
    </location>
    <ligand>
        <name>(6S)-NADPHX</name>
        <dbReference type="ChEBI" id="CHEBI:64076"/>
    </ligand>
</feature>
<keyword evidence="17" id="KW-1185">Reference proteome</keyword>
<dbReference type="Pfam" id="PF01256">
    <property type="entry name" value="Carb_kinase"/>
    <property type="match status" value="1"/>
</dbReference>
<dbReference type="SUPFAM" id="SSF64153">
    <property type="entry name" value="YjeF N-terminal domain-like"/>
    <property type="match status" value="1"/>
</dbReference>
<feature type="domain" description="YjeF C-terminal" evidence="14">
    <location>
        <begin position="287"/>
        <end position="573"/>
    </location>
</feature>
<dbReference type="InterPro" id="IPR029056">
    <property type="entry name" value="Ribokinase-like"/>
</dbReference>
<feature type="binding site" evidence="12">
    <location>
        <position position="507"/>
    </location>
    <ligand>
        <name>(6S)-NADPHX</name>
        <dbReference type="ChEBI" id="CHEBI:64076"/>
    </ligand>
</feature>
<evidence type="ECO:0000313" key="16">
    <source>
        <dbReference type="EMBL" id="SFG77273.1"/>
    </source>
</evidence>
<evidence type="ECO:0000313" key="17">
    <source>
        <dbReference type="Proteomes" id="UP000199065"/>
    </source>
</evidence>
<evidence type="ECO:0000256" key="10">
    <source>
        <dbReference type="ARBA" id="ARBA00048238"/>
    </source>
</evidence>
<dbReference type="GO" id="GO:0110051">
    <property type="term" value="P:metabolite repair"/>
    <property type="evidence" value="ECO:0007669"/>
    <property type="project" value="TreeGrafter"/>
</dbReference>
<name>A0A1I2UJQ6_9CORY</name>
<comment type="similarity">
    <text evidence="2">In the N-terminal section; belongs to the NnrE/AIBP family.</text>
</comment>
<accession>A0A1I2UJQ6</accession>
<evidence type="ECO:0000256" key="13">
    <source>
        <dbReference type="SAM" id="MobiDB-lite"/>
    </source>
</evidence>
<evidence type="ECO:0000256" key="1">
    <source>
        <dbReference type="ARBA" id="ARBA00001958"/>
    </source>
</evidence>
<feature type="binding site" evidence="12">
    <location>
        <position position="428"/>
    </location>
    <ligand>
        <name>(6S)-NADPHX</name>
        <dbReference type="ChEBI" id="CHEBI:64076"/>
    </ligand>
</feature>
<dbReference type="AlphaFoldDB" id="A0A1I2UJQ6"/>
<dbReference type="STRING" id="185761.SAMN05660282_01903"/>
<dbReference type="PROSITE" id="PS51385">
    <property type="entry name" value="YJEF_N"/>
    <property type="match status" value="1"/>
</dbReference>
<dbReference type="HAMAP" id="MF_01965">
    <property type="entry name" value="NADHX_dehydratase"/>
    <property type="match status" value="1"/>
</dbReference>
<dbReference type="GO" id="GO:0046496">
    <property type="term" value="P:nicotinamide nucleotide metabolic process"/>
    <property type="evidence" value="ECO:0007669"/>
    <property type="project" value="UniProtKB-UniRule"/>
</dbReference>
<dbReference type="PANTHER" id="PTHR12592">
    <property type="entry name" value="ATP-DEPENDENT (S)-NAD(P)H-HYDRATE DEHYDRATASE FAMILY MEMBER"/>
    <property type="match status" value="1"/>
</dbReference>
<protein>
    <recommendedName>
        <fullName evidence="12">ADP-dependent (S)-NAD(P)H-hydrate dehydratase</fullName>
        <ecNumber evidence="12">4.2.1.136</ecNumber>
    </recommendedName>
    <alternativeName>
        <fullName evidence="12">ADP-dependent NAD(P)HX dehydratase</fullName>
    </alternativeName>
</protein>